<dbReference type="EMBL" id="FNUT01000010">
    <property type="protein sequence ID" value="SEG58193.1"/>
    <property type="molecule type" value="Genomic_DNA"/>
</dbReference>
<keyword evidence="1" id="KW-0732">Signal</keyword>
<sequence length="155" mass="17552">MFKKRSFLALFASTSLFFTSQAQESPFSVGVHMDWSMESPSFEKYIGVQGKYDLTERQSLQAQLGGSTYDVRYIGVDYLYTVFPLKRMPSVFVGGGVAYEKVAGTSYDDITFNGQAGMQFDIGRFSPYVGYKARFFFEAEGIDPSYLMLGLRFRL</sequence>
<protein>
    <recommendedName>
        <fullName evidence="4">Outer membrane protein beta-barrel domain-containing protein</fullName>
    </recommendedName>
</protein>
<dbReference type="InterPro" id="IPR011250">
    <property type="entry name" value="OMP/PagP_B-barrel"/>
</dbReference>
<proteinExistence type="predicted"/>
<dbReference type="OrthoDB" id="710629at2"/>
<feature type="chain" id="PRO_5009293545" description="Outer membrane protein beta-barrel domain-containing protein" evidence="1">
    <location>
        <begin position="23"/>
        <end position="155"/>
    </location>
</feature>
<evidence type="ECO:0000313" key="2">
    <source>
        <dbReference type="EMBL" id="SEG58193.1"/>
    </source>
</evidence>
<name>A0A1H6BBI7_9SPHI</name>
<evidence type="ECO:0000313" key="3">
    <source>
        <dbReference type="Proteomes" id="UP000236731"/>
    </source>
</evidence>
<dbReference type="Proteomes" id="UP000236731">
    <property type="component" value="Unassembled WGS sequence"/>
</dbReference>
<dbReference type="RefSeq" id="WP_103907147.1">
    <property type="nucleotide sequence ID" value="NZ_CP049246.1"/>
</dbReference>
<feature type="signal peptide" evidence="1">
    <location>
        <begin position="1"/>
        <end position="22"/>
    </location>
</feature>
<accession>A0A1H6BBI7</accession>
<evidence type="ECO:0000256" key="1">
    <source>
        <dbReference type="SAM" id="SignalP"/>
    </source>
</evidence>
<organism evidence="2 3">
    <name type="scientific">Sphingobacterium lactis</name>
    <dbReference type="NCBI Taxonomy" id="797291"/>
    <lineage>
        <taxon>Bacteria</taxon>
        <taxon>Pseudomonadati</taxon>
        <taxon>Bacteroidota</taxon>
        <taxon>Sphingobacteriia</taxon>
        <taxon>Sphingobacteriales</taxon>
        <taxon>Sphingobacteriaceae</taxon>
        <taxon>Sphingobacterium</taxon>
    </lineage>
</organism>
<dbReference type="SUPFAM" id="SSF56925">
    <property type="entry name" value="OMPA-like"/>
    <property type="match status" value="1"/>
</dbReference>
<reference evidence="3" key="1">
    <citation type="submission" date="2016-10" db="EMBL/GenBank/DDBJ databases">
        <authorList>
            <person name="Varghese N."/>
            <person name="Submissions S."/>
        </authorList>
    </citation>
    <scope>NUCLEOTIDE SEQUENCE [LARGE SCALE GENOMIC DNA]</scope>
    <source>
        <strain evidence="3">DSM 22361</strain>
    </source>
</reference>
<evidence type="ECO:0008006" key="4">
    <source>
        <dbReference type="Google" id="ProtNLM"/>
    </source>
</evidence>
<gene>
    <name evidence="2" type="ORF">SAMN05421877_1101</name>
</gene>
<keyword evidence="3" id="KW-1185">Reference proteome</keyword>
<dbReference type="AlphaFoldDB" id="A0A1H6BBI7"/>